<dbReference type="Proteomes" id="UP000215335">
    <property type="component" value="Unassembled WGS sequence"/>
</dbReference>
<feature type="region of interest" description="Disordered" evidence="1">
    <location>
        <begin position="1"/>
        <end position="54"/>
    </location>
</feature>
<name>A0A232FM83_9HYME</name>
<reference evidence="2 3" key="1">
    <citation type="journal article" date="2017" name="Curr. Biol.">
        <title>The Evolution of Venom by Co-option of Single-Copy Genes.</title>
        <authorList>
            <person name="Martinson E.O."/>
            <person name="Mrinalini"/>
            <person name="Kelkar Y.D."/>
            <person name="Chang C.H."/>
            <person name="Werren J.H."/>
        </authorList>
    </citation>
    <scope>NUCLEOTIDE SEQUENCE [LARGE SCALE GENOMIC DNA]</scope>
    <source>
        <strain evidence="2 3">Alberta</strain>
        <tissue evidence="2">Whole body</tissue>
    </source>
</reference>
<sequence length="216" mass="23581">MNATPSDVTRPDAESTQRRCHMISSVESAVPSRSSSSHMSGHATSRRARSYATRASEMCPQSTLQISGGQARKLATKALLDSCSEISLVSIRLTNKLDIIPDRSEVTISGRSCIRASIFKGSAVFASSHNPEPVMFEAHCLRHLGITTPVMPIDERARAAWQNLELADRRFSLPGEIELLIGANALLEILKPGLIRRADLVAQRTAVGWTIFGRFP</sequence>
<evidence type="ECO:0000313" key="2">
    <source>
        <dbReference type="EMBL" id="OXU31782.1"/>
    </source>
</evidence>
<gene>
    <name evidence="2" type="ORF">TSAR_006780</name>
</gene>
<dbReference type="EMBL" id="NNAY01000031">
    <property type="protein sequence ID" value="OXU31782.1"/>
    <property type="molecule type" value="Genomic_DNA"/>
</dbReference>
<dbReference type="AlphaFoldDB" id="A0A232FM83"/>
<organism evidence="2 3">
    <name type="scientific">Trichomalopsis sarcophagae</name>
    <dbReference type="NCBI Taxonomy" id="543379"/>
    <lineage>
        <taxon>Eukaryota</taxon>
        <taxon>Metazoa</taxon>
        <taxon>Ecdysozoa</taxon>
        <taxon>Arthropoda</taxon>
        <taxon>Hexapoda</taxon>
        <taxon>Insecta</taxon>
        <taxon>Pterygota</taxon>
        <taxon>Neoptera</taxon>
        <taxon>Endopterygota</taxon>
        <taxon>Hymenoptera</taxon>
        <taxon>Apocrita</taxon>
        <taxon>Proctotrupomorpha</taxon>
        <taxon>Chalcidoidea</taxon>
        <taxon>Pteromalidae</taxon>
        <taxon>Pteromalinae</taxon>
        <taxon>Trichomalopsis</taxon>
    </lineage>
</organism>
<comment type="caution">
    <text evidence="2">The sequence shown here is derived from an EMBL/GenBank/DDBJ whole genome shotgun (WGS) entry which is preliminary data.</text>
</comment>
<dbReference type="STRING" id="543379.A0A232FM83"/>
<evidence type="ECO:0000313" key="3">
    <source>
        <dbReference type="Proteomes" id="UP000215335"/>
    </source>
</evidence>
<accession>A0A232FM83</accession>
<protein>
    <submittedName>
        <fullName evidence="2">Uncharacterized protein</fullName>
    </submittedName>
</protein>
<feature type="compositionally biased region" description="Low complexity" evidence="1">
    <location>
        <begin position="24"/>
        <end position="43"/>
    </location>
</feature>
<evidence type="ECO:0000256" key="1">
    <source>
        <dbReference type="SAM" id="MobiDB-lite"/>
    </source>
</evidence>
<keyword evidence="3" id="KW-1185">Reference proteome</keyword>
<proteinExistence type="predicted"/>